<proteinExistence type="predicted"/>
<evidence type="ECO:0000313" key="2">
    <source>
        <dbReference type="EMBL" id="KAL0488741.1"/>
    </source>
</evidence>
<dbReference type="Proteomes" id="UP001431209">
    <property type="component" value="Unassembled WGS sequence"/>
</dbReference>
<accession>A0AAW2ZG42</accession>
<organism evidence="2 3">
    <name type="scientific">Acrasis kona</name>
    <dbReference type="NCBI Taxonomy" id="1008807"/>
    <lineage>
        <taxon>Eukaryota</taxon>
        <taxon>Discoba</taxon>
        <taxon>Heterolobosea</taxon>
        <taxon>Tetramitia</taxon>
        <taxon>Eutetramitia</taxon>
        <taxon>Acrasidae</taxon>
        <taxon>Acrasis</taxon>
    </lineage>
</organism>
<dbReference type="Pfam" id="PF01909">
    <property type="entry name" value="NTP_transf_2"/>
    <property type="match status" value="1"/>
</dbReference>
<dbReference type="EMBL" id="JAOPGA020001473">
    <property type="protein sequence ID" value="KAL0488741.1"/>
    <property type="molecule type" value="Genomic_DNA"/>
</dbReference>
<dbReference type="Gene3D" id="1.10.1410.20">
    <property type="entry name" value="2'-5'-oligoadenylate synthetase 1, domain 2"/>
    <property type="match status" value="1"/>
</dbReference>
<name>A0AAW2ZG42_9EUKA</name>
<evidence type="ECO:0000313" key="3">
    <source>
        <dbReference type="Proteomes" id="UP001431209"/>
    </source>
</evidence>
<dbReference type="AlphaFoldDB" id="A0AAW2ZG42"/>
<sequence>MSTIEKRIVIAAVAGLGLAAWWLKGNNESVEEQEAAQTHQHNLHRSPLRLQFLENKSIKEVLQDTQPNKERERSAILAYERLCSLIQKYLRPAKIRRVGSFGRGTHVGDDYDIDVVISMPCKPDEFLTQLRRQNNSDFSSQVVPQTILDWRSRLIYALEREGIYANTNCDHHMVKLNYLGVEFDIILTPDIDPDRIIPIIKNIQRNNKVYRILSASIADIRLKEYKYVPEEYKGMIRLAKFWSKRHKWQDPKSKPFSFFIETVMLKACKDCDSTQHDRLELFFEYIISSTKYNGKTIKEFGTNLPMIPTRYGYERELRQFARDSLDELRDFYKNNFSRKRTRSY</sequence>
<dbReference type="InterPro" id="IPR002934">
    <property type="entry name" value="Polymerase_NTP_transf_dom"/>
</dbReference>
<comment type="caution">
    <text evidence="2">The sequence shown here is derived from an EMBL/GenBank/DDBJ whole genome shotgun (WGS) entry which is preliminary data.</text>
</comment>
<protein>
    <recommendedName>
        <fullName evidence="1">Polymerase nucleotidyl transferase domain-containing protein</fullName>
    </recommendedName>
</protein>
<dbReference type="GO" id="GO:0016779">
    <property type="term" value="F:nucleotidyltransferase activity"/>
    <property type="evidence" value="ECO:0007669"/>
    <property type="project" value="InterPro"/>
</dbReference>
<gene>
    <name evidence="2" type="ORF">AKO1_015834</name>
</gene>
<keyword evidence="3" id="KW-1185">Reference proteome</keyword>
<dbReference type="InterPro" id="IPR043519">
    <property type="entry name" value="NT_sf"/>
</dbReference>
<dbReference type="SUPFAM" id="SSF81301">
    <property type="entry name" value="Nucleotidyltransferase"/>
    <property type="match status" value="1"/>
</dbReference>
<evidence type="ECO:0000259" key="1">
    <source>
        <dbReference type="Pfam" id="PF01909"/>
    </source>
</evidence>
<reference evidence="2 3" key="1">
    <citation type="submission" date="2024-03" db="EMBL/GenBank/DDBJ databases">
        <title>The Acrasis kona genome and developmental transcriptomes reveal deep origins of eukaryotic multicellular pathways.</title>
        <authorList>
            <person name="Sheikh S."/>
            <person name="Fu C.-J."/>
            <person name="Brown M.W."/>
            <person name="Baldauf S.L."/>
        </authorList>
    </citation>
    <scope>NUCLEOTIDE SEQUENCE [LARGE SCALE GENOMIC DNA]</scope>
    <source>
        <strain evidence="2 3">ATCC MYA-3509</strain>
    </source>
</reference>
<dbReference type="Gene3D" id="3.30.460.10">
    <property type="entry name" value="Beta Polymerase, domain 2"/>
    <property type="match status" value="1"/>
</dbReference>
<feature type="domain" description="Polymerase nucleotidyl transferase" evidence="1">
    <location>
        <begin position="87"/>
        <end position="133"/>
    </location>
</feature>